<gene>
    <name evidence="1" type="ORF">PN492_08025</name>
</gene>
<evidence type="ECO:0000313" key="1">
    <source>
        <dbReference type="EMBL" id="MDB9486491.1"/>
    </source>
</evidence>
<organism evidence="1 2">
    <name type="scientific">Dolichospermum circinale CS-537/01</name>
    <dbReference type="NCBI Taxonomy" id="3021739"/>
    <lineage>
        <taxon>Bacteria</taxon>
        <taxon>Bacillati</taxon>
        <taxon>Cyanobacteriota</taxon>
        <taxon>Cyanophyceae</taxon>
        <taxon>Nostocales</taxon>
        <taxon>Aphanizomenonaceae</taxon>
        <taxon>Dolichospermum</taxon>
        <taxon>Dolichospermum circinale</taxon>
    </lineage>
</organism>
<dbReference type="EMBL" id="JAQMTU010000043">
    <property type="protein sequence ID" value="MDB9486491.1"/>
    <property type="molecule type" value="Genomic_DNA"/>
</dbReference>
<name>A0ABT5A5U9_9CYAN</name>
<comment type="caution">
    <text evidence="1">The sequence shown here is derived from an EMBL/GenBank/DDBJ whole genome shotgun (WGS) entry which is preliminary data.</text>
</comment>
<evidence type="ECO:0000313" key="2">
    <source>
        <dbReference type="Proteomes" id="UP001212123"/>
    </source>
</evidence>
<sequence>MSKDFNTVKTEVKRWRNFTFNGQVYDLSHLDVHRVEYTDETDENNPFTYRFIVTYSSHCFTGKSEDLTSEELELLMYHDLNKKESRPFNFERYHLSRQLPSIIKSLADKTTLVCHAGYKKYASVKVLDSNGIEVDYFVVFTVFRESKKLRLHIQSAYPKYDGIGKVEKVRFFVIAKNLLNNKKLPTP</sequence>
<keyword evidence="2" id="KW-1185">Reference proteome</keyword>
<reference evidence="1 2" key="1">
    <citation type="submission" date="2023-01" db="EMBL/GenBank/DDBJ databases">
        <title>Genomes from the Australian National Cyanobacteria Reference Collection.</title>
        <authorList>
            <person name="Willis A."/>
            <person name="Lee E.M.F."/>
        </authorList>
    </citation>
    <scope>NUCLEOTIDE SEQUENCE [LARGE SCALE GENOMIC DNA]</scope>
    <source>
        <strain evidence="1 2">CS-537/01</strain>
    </source>
</reference>
<protein>
    <submittedName>
        <fullName evidence="1">Heat-shock protein</fullName>
    </submittedName>
</protein>
<dbReference type="RefSeq" id="WP_028082076.1">
    <property type="nucleotide sequence ID" value="NZ_JAQMTU010000043.1"/>
</dbReference>
<dbReference type="Proteomes" id="UP001212123">
    <property type="component" value="Unassembled WGS sequence"/>
</dbReference>
<accession>A0ABT5A5U9</accession>
<proteinExistence type="predicted"/>